<name>A0A6G0KYL1_9STRA</name>
<evidence type="ECO:0000256" key="1">
    <source>
        <dbReference type="SAM" id="MobiDB-lite"/>
    </source>
</evidence>
<comment type="caution">
    <text evidence="3">The sequence shown here is derived from an EMBL/GenBank/DDBJ whole genome shotgun (WGS) entry which is preliminary data.</text>
</comment>
<sequence length="399" mass="45095">MSCLTRFELYVGKRNAGNGKDAPIDNKTGAAAVVRNLKAVLESKERHPWHAVVVDPFYSSVLLAIELLGMGTNVIGTIMTNRLGYDANVKEDRASRPASIPRGTFKFSRSVAVPSMVAFQWWDRKPVHYLCTGSAMAEASIGRKVKQVGAITVPCPSAVTDYQRWMGGVDLHNQLRLQRYSLQTSTKFNKYYKSLFLGLVDMALVNAYLSHKEAVRMAGTQARKRVEWFSLLQNQLLQLKPQDFAGVVATPTVESQKRKRTRARHTHAPEQSEDWVIVSGVQKRRQRLCKVCALLRTSKAKKSFATTYFCERCSVDDAKCWLCNKIRREYKGVAKTCFEIWHDDFDAGESIPPSLGKRVVLRRPGQKAGVRKKTRRELQLRAEDADDESESNSEEYIAE</sequence>
<evidence type="ECO:0000313" key="4">
    <source>
        <dbReference type="Proteomes" id="UP000488956"/>
    </source>
</evidence>
<proteinExistence type="predicted"/>
<evidence type="ECO:0000259" key="2">
    <source>
        <dbReference type="Pfam" id="PF13843"/>
    </source>
</evidence>
<dbReference type="PANTHER" id="PTHR46599:SF3">
    <property type="entry name" value="PIGGYBAC TRANSPOSABLE ELEMENT-DERIVED PROTEIN 4"/>
    <property type="match status" value="1"/>
</dbReference>
<reference evidence="3 4" key="1">
    <citation type="submission" date="2018-09" db="EMBL/GenBank/DDBJ databases">
        <title>Genomic investigation of the strawberry pathogen Phytophthora fragariae indicates pathogenicity is determined by transcriptional variation in three key races.</title>
        <authorList>
            <person name="Adams T.M."/>
            <person name="Armitage A.D."/>
            <person name="Sobczyk M.K."/>
            <person name="Bates H.J."/>
            <person name="Dunwell J.M."/>
            <person name="Nellist C.F."/>
            <person name="Harrison R.J."/>
        </authorList>
    </citation>
    <scope>NUCLEOTIDE SEQUENCE [LARGE SCALE GENOMIC DNA]</scope>
    <source>
        <strain evidence="3 4">ONT-3</strain>
    </source>
</reference>
<dbReference type="Pfam" id="PF13843">
    <property type="entry name" value="DDE_Tnp_1_7"/>
    <property type="match status" value="1"/>
</dbReference>
<feature type="domain" description="PiggyBac transposable element-derived protein" evidence="2">
    <location>
        <begin position="6"/>
        <end position="208"/>
    </location>
</feature>
<dbReference type="Proteomes" id="UP000488956">
    <property type="component" value="Unassembled WGS sequence"/>
</dbReference>
<dbReference type="PANTHER" id="PTHR46599">
    <property type="entry name" value="PIGGYBAC TRANSPOSABLE ELEMENT-DERIVED PROTEIN 4"/>
    <property type="match status" value="1"/>
</dbReference>
<dbReference type="EMBL" id="QXFX01000868">
    <property type="protein sequence ID" value="KAE9102146.1"/>
    <property type="molecule type" value="Genomic_DNA"/>
</dbReference>
<feature type="region of interest" description="Disordered" evidence="1">
    <location>
        <begin position="366"/>
        <end position="399"/>
    </location>
</feature>
<gene>
    <name evidence="3" type="ORF">PF010_g14213</name>
</gene>
<organism evidence="3 4">
    <name type="scientific">Phytophthora fragariae</name>
    <dbReference type="NCBI Taxonomy" id="53985"/>
    <lineage>
        <taxon>Eukaryota</taxon>
        <taxon>Sar</taxon>
        <taxon>Stramenopiles</taxon>
        <taxon>Oomycota</taxon>
        <taxon>Peronosporomycetes</taxon>
        <taxon>Peronosporales</taxon>
        <taxon>Peronosporaceae</taxon>
        <taxon>Phytophthora</taxon>
    </lineage>
</organism>
<dbReference type="InterPro" id="IPR029526">
    <property type="entry name" value="PGBD"/>
</dbReference>
<feature type="compositionally biased region" description="Acidic residues" evidence="1">
    <location>
        <begin position="384"/>
        <end position="399"/>
    </location>
</feature>
<accession>A0A6G0KYL1</accession>
<protein>
    <recommendedName>
        <fullName evidence="2">PiggyBac transposable element-derived protein domain-containing protein</fullName>
    </recommendedName>
</protein>
<evidence type="ECO:0000313" key="3">
    <source>
        <dbReference type="EMBL" id="KAE9102146.1"/>
    </source>
</evidence>
<dbReference type="AlphaFoldDB" id="A0A6G0KYL1"/>
<feature type="compositionally biased region" description="Basic residues" evidence="1">
    <location>
        <begin position="366"/>
        <end position="375"/>
    </location>
</feature>